<gene>
    <name evidence="1" type="ORF">L596_012099</name>
</gene>
<dbReference type="AlphaFoldDB" id="A0A4U5NVZ5"/>
<comment type="caution">
    <text evidence="1">The sequence shown here is derived from an EMBL/GenBank/DDBJ whole genome shotgun (WGS) entry which is preliminary data.</text>
</comment>
<name>A0A4U5NVZ5_STECR</name>
<reference evidence="1 2" key="1">
    <citation type="journal article" date="2015" name="Genome Biol.">
        <title>Comparative genomics of Steinernema reveals deeply conserved gene regulatory networks.</title>
        <authorList>
            <person name="Dillman A.R."/>
            <person name="Macchietto M."/>
            <person name="Porter C.F."/>
            <person name="Rogers A."/>
            <person name="Williams B."/>
            <person name="Antoshechkin I."/>
            <person name="Lee M.M."/>
            <person name="Goodwin Z."/>
            <person name="Lu X."/>
            <person name="Lewis E.E."/>
            <person name="Goodrich-Blair H."/>
            <person name="Stock S.P."/>
            <person name="Adams B.J."/>
            <person name="Sternberg P.W."/>
            <person name="Mortazavi A."/>
        </authorList>
    </citation>
    <scope>NUCLEOTIDE SEQUENCE [LARGE SCALE GENOMIC DNA]</scope>
    <source>
        <strain evidence="1 2">ALL</strain>
    </source>
</reference>
<accession>A0A4U5NVZ5</accession>
<evidence type="ECO:0000313" key="2">
    <source>
        <dbReference type="Proteomes" id="UP000298663"/>
    </source>
</evidence>
<keyword evidence="2" id="KW-1185">Reference proteome</keyword>
<protein>
    <submittedName>
        <fullName evidence="1">Uncharacterized protein</fullName>
    </submittedName>
</protein>
<dbReference type="EMBL" id="AZBU02000003">
    <property type="protein sequence ID" value="TKR87747.1"/>
    <property type="molecule type" value="Genomic_DNA"/>
</dbReference>
<sequence length="74" mass="8272">MPRFSRDELVEIRTLVNLGFETMSVEDTPMEVDVAEVDEVADDAGKPMELVSLQNELNNIVQKLNGLYCNGSNQ</sequence>
<dbReference type="Proteomes" id="UP000298663">
    <property type="component" value="Unassembled WGS sequence"/>
</dbReference>
<reference evidence="1 2" key="2">
    <citation type="journal article" date="2019" name="G3 (Bethesda)">
        <title>Hybrid Assembly of the Genome of the Entomopathogenic Nematode Steinernema carpocapsae Identifies the X-Chromosome.</title>
        <authorList>
            <person name="Serra L."/>
            <person name="Macchietto M."/>
            <person name="Macias-Munoz A."/>
            <person name="McGill C.J."/>
            <person name="Rodriguez I.M."/>
            <person name="Rodriguez B."/>
            <person name="Murad R."/>
            <person name="Mortazavi A."/>
        </authorList>
    </citation>
    <scope>NUCLEOTIDE SEQUENCE [LARGE SCALE GENOMIC DNA]</scope>
    <source>
        <strain evidence="1 2">ALL</strain>
    </source>
</reference>
<proteinExistence type="predicted"/>
<organism evidence="1 2">
    <name type="scientific">Steinernema carpocapsae</name>
    <name type="common">Entomopathogenic nematode</name>
    <dbReference type="NCBI Taxonomy" id="34508"/>
    <lineage>
        <taxon>Eukaryota</taxon>
        <taxon>Metazoa</taxon>
        <taxon>Ecdysozoa</taxon>
        <taxon>Nematoda</taxon>
        <taxon>Chromadorea</taxon>
        <taxon>Rhabditida</taxon>
        <taxon>Tylenchina</taxon>
        <taxon>Panagrolaimomorpha</taxon>
        <taxon>Strongyloidoidea</taxon>
        <taxon>Steinernematidae</taxon>
        <taxon>Steinernema</taxon>
    </lineage>
</organism>
<evidence type="ECO:0000313" key="1">
    <source>
        <dbReference type="EMBL" id="TKR87747.1"/>
    </source>
</evidence>